<accession>A0ABN6M9Q0</accession>
<feature type="transmembrane region" description="Helical" evidence="5">
    <location>
        <begin position="20"/>
        <end position="39"/>
    </location>
</feature>
<evidence type="ECO:0000259" key="6">
    <source>
        <dbReference type="Pfam" id="PF12698"/>
    </source>
</evidence>
<evidence type="ECO:0000256" key="1">
    <source>
        <dbReference type="ARBA" id="ARBA00004141"/>
    </source>
</evidence>
<protein>
    <submittedName>
        <fullName evidence="7">Membrane protein</fullName>
    </submittedName>
</protein>
<feature type="transmembrane region" description="Helical" evidence="5">
    <location>
        <begin position="102"/>
        <end position="126"/>
    </location>
</feature>
<comment type="subcellular location">
    <subcellularLocation>
        <location evidence="1">Membrane</location>
        <topology evidence="1">Multi-pass membrane protein</topology>
    </subcellularLocation>
</comment>
<keyword evidence="2 5" id="KW-0812">Transmembrane</keyword>
<keyword evidence="4 5" id="KW-0472">Membrane</keyword>
<dbReference type="EMBL" id="AP025564">
    <property type="protein sequence ID" value="BDE94772.1"/>
    <property type="molecule type" value="Genomic_DNA"/>
</dbReference>
<sequence length="244" mass="26256">MNAALRKIGALSIKDAKDLVRNPAIAVCALMPIGFMLLYRYVMFANVPSEAEAEMNSFLIGTAPCFAVGMICAMTILYALSEEKEKHTLRTLMLANVSAGQVMIAKVFVSLAVIVIVDVVCFFVIGVDVSLLAPYIAIAFFGSLSIVLLSLVLGLVSRDMVSSGVYALPIIVLALLPMFSMFGESFETIASYSPCGGMYDLMVMLQEGRLFTSDALVALAVMFGWIAVCAIAFVLVFKKLGKDN</sequence>
<evidence type="ECO:0000313" key="7">
    <source>
        <dbReference type="EMBL" id="BDE94772.1"/>
    </source>
</evidence>
<dbReference type="InterPro" id="IPR013525">
    <property type="entry name" value="ABC2_TM"/>
</dbReference>
<dbReference type="Pfam" id="PF12698">
    <property type="entry name" value="ABC2_membrane_3"/>
    <property type="match status" value="1"/>
</dbReference>
<dbReference type="RefSeq" id="WP_244387559.1">
    <property type="nucleotide sequence ID" value="NZ_AP025564.1"/>
</dbReference>
<evidence type="ECO:0000256" key="2">
    <source>
        <dbReference type="ARBA" id="ARBA00022692"/>
    </source>
</evidence>
<evidence type="ECO:0000256" key="3">
    <source>
        <dbReference type="ARBA" id="ARBA00022989"/>
    </source>
</evidence>
<dbReference type="Proteomes" id="UP001320544">
    <property type="component" value="Chromosome"/>
</dbReference>
<keyword evidence="8" id="KW-1185">Reference proteome</keyword>
<feature type="transmembrane region" description="Helical" evidence="5">
    <location>
        <begin position="163"/>
        <end position="182"/>
    </location>
</feature>
<evidence type="ECO:0000313" key="8">
    <source>
        <dbReference type="Proteomes" id="UP001320544"/>
    </source>
</evidence>
<name>A0ABN6M9Q0_9ACTN</name>
<keyword evidence="3 5" id="KW-1133">Transmembrane helix</keyword>
<gene>
    <name evidence="7" type="ORF">CE91St30_01050</name>
</gene>
<evidence type="ECO:0000256" key="5">
    <source>
        <dbReference type="SAM" id="Phobius"/>
    </source>
</evidence>
<feature type="transmembrane region" description="Helical" evidence="5">
    <location>
        <begin position="132"/>
        <end position="156"/>
    </location>
</feature>
<organism evidence="7 8">
    <name type="scientific">Raoultibacter timonensis</name>
    <dbReference type="NCBI Taxonomy" id="1907662"/>
    <lineage>
        <taxon>Bacteria</taxon>
        <taxon>Bacillati</taxon>
        <taxon>Actinomycetota</taxon>
        <taxon>Coriobacteriia</taxon>
        <taxon>Eggerthellales</taxon>
        <taxon>Eggerthellaceae</taxon>
        <taxon>Raoultibacter</taxon>
    </lineage>
</organism>
<proteinExistence type="predicted"/>
<evidence type="ECO:0000256" key="4">
    <source>
        <dbReference type="ARBA" id="ARBA00023136"/>
    </source>
</evidence>
<feature type="transmembrane region" description="Helical" evidence="5">
    <location>
        <begin position="215"/>
        <end position="237"/>
    </location>
</feature>
<reference evidence="7 8" key="1">
    <citation type="submission" date="2022-01" db="EMBL/GenBank/DDBJ databases">
        <title>Novel bile acid biosynthetic pathways are enriched in the microbiome of centenarians.</title>
        <authorList>
            <person name="Sato Y."/>
            <person name="Atarashi K."/>
            <person name="Plichta R.D."/>
            <person name="Arai Y."/>
            <person name="Sasajima S."/>
            <person name="Kearney M.S."/>
            <person name="Suda W."/>
            <person name="Takeshita K."/>
            <person name="Sasaki T."/>
            <person name="Okamoto S."/>
            <person name="Skelly N.A."/>
            <person name="Okamura Y."/>
            <person name="Vlamakis H."/>
            <person name="Li Y."/>
            <person name="Tanoue T."/>
            <person name="Takei H."/>
            <person name="Nittono H."/>
            <person name="Narushima S."/>
            <person name="Irie J."/>
            <person name="Itoh H."/>
            <person name="Moriya K."/>
            <person name="Sugiura Y."/>
            <person name="Suematsu M."/>
            <person name="Moritoki N."/>
            <person name="Shibata S."/>
            <person name="Littman R.D."/>
            <person name="Fischbach A.M."/>
            <person name="Uwamino Y."/>
            <person name="Inoue T."/>
            <person name="Honda A."/>
            <person name="Hattori M."/>
            <person name="Murai T."/>
            <person name="Xavier J.R."/>
            <person name="Hirose N."/>
            <person name="Honda K."/>
        </authorList>
    </citation>
    <scope>NUCLEOTIDE SEQUENCE [LARGE SCALE GENOMIC DNA]</scope>
    <source>
        <strain evidence="7 8">CE91-St30</strain>
    </source>
</reference>
<feature type="transmembrane region" description="Helical" evidence="5">
    <location>
        <begin position="59"/>
        <end position="81"/>
    </location>
</feature>
<feature type="domain" description="ABC-2 type transporter transmembrane" evidence="6">
    <location>
        <begin position="52"/>
        <end position="234"/>
    </location>
</feature>